<sequence>MSLEDKFNKAAEDVKKLKTSPTDDELKELYGLYKQVTVGDVNTERPGMLDFKGKAKWDAWSSKKGMDKDAAMEAYVAKADQLVATYGLQ</sequence>
<dbReference type="Pfam" id="PF00887">
    <property type="entry name" value="ACBP"/>
    <property type="match status" value="1"/>
</dbReference>
<evidence type="ECO:0000256" key="2">
    <source>
        <dbReference type="ARBA" id="ARBA00023121"/>
    </source>
</evidence>
<dbReference type="Proteomes" id="UP001286313">
    <property type="component" value="Unassembled WGS sequence"/>
</dbReference>
<keyword evidence="5" id="KW-1185">Reference proteome</keyword>
<dbReference type="SUPFAM" id="SSF47027">
    <property type="entry name" value="Acyl-CoA binding protein"/>
    <property type="match status" value="1"/>
</dbReference>
<dbReference type="InterPro" id="IPR000582">
    <property type="entry name" value="Acyl-CoA-binding_protein"/>
</dbReference>
<dbReference type="PANTHER" id="PTHR23310">
    <property type="entry name" value="ACYL-COA-BINDING PROTEIN, ACBP"/>
    <property type="match status" value="1"/>
</dbReference>
<evidence type="ECO:0000313" key="4">
    <source>
        <dbReference type="EMBL" id="KAK3878970.1"/>
    </source>
</evidence>
<comment type="similarity">
    <text evidence="1">Belongs to the ACBP family.</text>
</comment>
<evidence type="ECO:0000259" key="3">
    <source>
        <dbReference type="PROSITE" id="PS51228"/>
    </source>
</evidence>
<reference evidence="4" key="1">
    <citation type="submission" date="2023-10" db="EMBL/GenBank/DDBJ databases">
        <title>Genome assemblies of two species of porcelain crab, Petrolisthes cinctipes and Petrolisthes manimaculis (Anomura: Porcellanidae).</title>
        <authorList>
            <person name="Angst P."/>
        </authorList>
    </citation>
    <scope>NUCLEOTIDE SEQUENCE</scope>
    <source>
        <strain evidence="4">PB745_01</strain>
        <tissue evidence="4">Gill</tissue>
    </source>
</reference>
<dbReference type="EMBL" id="JAWQEG010001511">
    <property type="protein sequence ID" value="KAK3878970.1"/>
    <property type="molecule type" value="Genomic_DNA"/>
</dbReference>
<accession>A0AAE1FRD3</accession>
<dbReference type="InterPro" id="IPR014352">
    <property type="entry name" value="FERM/acyl-CoA-bd_prot_sf"/>
</dbReference>
<dbReference type="Gene3D" id="1.20.80.10">
    <property type="match status" value="1"/>
</dbReference>
<dbReference type="InterPro" id="IPR022408">
    <property type="entry name" value="Acyl-CoA-binding_prot_CS"/>
</dbReference>
<evidence type="ECO:0000313" key="5">
    <source>
        <dbReference type="Proteomes" id="UP001286313"/>
    </source>
</evidence>
<evidence type="ECO:0000256" key="1">
    <source>
        <dbReference type="ARBA" id="ARBA00005567"/>
    </source>
</evidence>
<comment type="caution">
    <text evidence="4">The sequence shown here is derived from an EMBL/GenBank/DDBJ whole genome shotgun (WGS) entry which is preliminary data.</text>
</comment>
<dbReference type="AlphaFoldDB" id="A0AAE1FRD3"/>
<dbReference type="PROSITE" id="PS00880">
    <property type="entry name" value="ACB_1"/>
    <property type="match status" value="1"/>
</dbReference>
<keyword evidence="2" id="KW-0446">Lipid-binding</keyword>
<gene>
    <name evidence="4" type="ORF">Pcinc_016414</name>
</gene>
<protein>
    <recommendedName>
        <fullName evidence="3">ACB domain-containing protein</fullName>
    </recommendedName>
</protein>
<dbReference type="GO" id="GO:0000062">
    <property type="term" value="F:fatty-acyl-CoA binding"/>
    <property type="evidence" value="ECO:0007669"/>
    <property type="project" value="InterPro"/>
</dbReference>
<feature type="domain" description="ACB" evidence="3">
    <location>
        <begin position="3"/>
        <end position="88"/>
    </location>
</feature>
<dbReference type="PRINTS" id="PR00689">
    <property type="entry name" value="ACOABINDINGP"/>
</dbReference>
<dbReference type="PROSITE" id="PS51228">
    <property type="entry name" value="ACB_2"/>
    <property type="match status" value="1"/>
</dbReference>
<dbReference type="PANTHER" id="PTHR23310:SF62">
    <property type="entry name" value="ACYL-COA BINDING PROTEIN 1, ISOFORM A"/>
    <property type="match status" value="1"/>
</dbReference>
<dbReference type="GO" id="GO:0006631">
    <property type="term" value="P:fatty acid metabolic process"/>
    <property type="evidence" value="ECO:0007669"/>
    <property type="project" value="TreeGrafter"/>
</dbReference>
<dbReference type="InterPro" id="IPR035984">
    <property type="entry name" value="Acyl-CoA-binding_sf"/>
</dbReference>
<organism evidence="4 5">
    <name type="scientific">Petrolisthes cinctipes</name>
    <name type="common">Flat porcelain crab</name>
    <dbReference type="NCBI Taxonomy" id="88211"/>
    <lineage>
        <taxon>Eukaryota</taxon>
        <taxon>Metazoa</taxon>
        <taxon>Ecdysozoa</taxon>
        <taxon>Arthropoda</taxon>
        <taxon>Crustacea</taxon>
        <taxon>Multicrustacea</taxon>
        <taxon>Malacostraca</taxon>
        <taxon>Eumalacostraca</taxon>
        <taxon>Eucarida</taxon>
        <taxon>Decapoda</taxon>
        <taxon>Pleocyemata</taxon>
        <taxon>Anomura</taxon>
        <taxon>Galatheoidea</taxon>
        <taxon>Porcellanidae</taxon>
        <taxon>Petrolisthes</taxon>
    </lineage>
</organism>
<name>A0AAE1FRD3_PETCI</name>
<proteinExistence type="inferred from homology"/>
<dbReference type="FunFam" id="1.20.80.10:FF:000010">
    <property type="entry name" value="Acyl-CoA-binding domain-containing protein 5"/>
    <property type="match status" value="1"/>
</dbReference>
<dbReference type="GO" id="GO:0019915">
    <property type="term" value="P:lipid storage"/>
    <property type="evidence" value="ECO:0007669"/>
    <property type="project" value="UniProtKB-ARBA"/>
</dbReference>